<keyword evidence="1" id="KW-0812">Transmembrane</keyword>
<accession>A0ABP8IC96</accession>
<keyword evidence="3" id="KW-1185">Reference proteome</keyword>
<name>A0ABP8IC96_9BACT</name>
<protein>
    <submittedName>
        <fullName evidence="2">Uncharacterized protein</fullName>
    </submittedName>
</protein>
<gene>
    <name evidence="2" type="ORF">GCM10023185_18980</name>
</gene>
<reference evidence="3" key="1">
    <citation type="journal article" date="2019" name="Int. J. Syst. Evol. Microbiol.">
        <title>The Global Catalogue of Microorganisms (GCM) 10K type strain sequencing project: providing services to taxonomists for standard genome sequencing and annotation.</title>
        <authorList>
            <consortium name="The Broad Institute Genomics Platform"/>
            <consortium name="The Broad Institute Genome Sequencing Center for Infectious Disease"/>
            <person name="Wu L."/>
            <person name="Ma J."/>
        </authorList>
    </citation>
    <scope>NUCLEOTIDE SEQUENCE [LARGE SCALE GENOMIC DNA]</scope>
    <source>
        <strain evidence="3">JCM 17923</strain>
    </source>
</reference>
<feature type="transmembrane region" description="Helical" evidence="1">
    <location>
        <begin position="12"/>
        <end position="30"/>
    </location>
</feature>
<dbReference type="Proteomes" id="UP001501153">
    <property type="component" value="Unassembled WGS sequence"/>
</dbReference>
<evidence type="ECO:0000313" key="3">
    <source>
        <dbReference type="Proteomes" id="UP001501153"/>
    </source>
</evidence>
<comment type="caution">
    <text evidence="2">The sequence shown here is derived from an EMBL/GenBank/DDBJ whole genome shotgun (WGS) entry which is preliminary data.</text>
</comment>
<keyword evidence="1" id="KW-1133">Transmembrane helix</keyword>
<sequence>MYFPVLYRGWQRLCCWVAYGIFQLALWAAFGLHNVGSLRSALGGGGGADGERAARPIKPRLYRPARRDGFPFPTTA</sequence>
<evidence type="ECO:0000256" key="1">
    <source>
        <dbReference type="SAM" id="Phobius"/>
    </source>
</evidence>
<keyword evidence="1" id="KW-0472">Membrane</keyword>
<evidence type="ECO:0000313" key="2">
    <source>
        <dbReference type="EMBL" id="GAA4355791.1"/>
    </source>
</evidence>
<dbReference type="EMBL" id="BAABGZ010000018">
    <property type="protein sequence ID" value="GAA4355791.1"/>
    <property type="molecule type" value="Genomic_DNA"/>
</dbReference>
<proteinExistence type="predicted"/>
<organism evidence="2 3">
    <name type="scientific">Hymenobacter saemangeumensis</name>
    <dbReference type="NCBI Taxonomy" id="1084522"/>
    <lineage>
        <taxon>Bacteria</taxon>
        <taxon>Pseudomonadati</taxon>
        <taxon>Bacteroidota</taxon>
        <taxon>Cytophagia</taxon>
        <taxon>Cytophagales</taxon>
        <taxon>Hymenobacteraceae</taxon>
        <taxon>Hymenobacter</taxon>
    </lineage>
</organism>